<proteinExistence type="predicted"/>
<dbReference type="Proteomes" id="UP000824540">
    <property type="component" value="Unassembled WGS sequence"/>
</dbReference>
<keyword evidence="2" id="KW-1185">Reference proteome</keyword>
<protein>
    <submittedName>
        <fullName evidence="1">Uncharacterized protein</fullName>
    </submittedName>
</protein>
<accession>A0A8T2NSR6</accession>
<organism evidence="1 2">
    <name type="scientific">Albula glossodonta</name>
    <name type="common">roundjaw bonefish</name>
    <dbReference type="NCBI Taxonomy" id="121402"/>
    <lineage>
        <taxon>Eukaryota</taxon>
        <taxon>Metazoa</taxon>
        <taxon>Chordata</taxon>
        <taxon>Craniata</taxon>
        <taxon>Vertebrata</taxon>
        <taxon>Euteleostomi</taxon>
        <taxon>Actinopterygii</taxon>
        <taxon>Neopterygii</taxon>
        <taxon>Teleostei</taxon>
        <taxon>Albuliformes</taxon>
        <taxon>Albulidae</taxon>
        <taxon>Albula</taxon>
    </lineage>
</organism>
<dbReference type="EMBL" id="JAFBMS010000030">
    <property type="protein sequence ID" value="KAG9342131.1"/>
    <property type="molecule type" value="Genomic_DNA"/>
</dbReference>
<dbReference type="AlphaFoldDB" id="A0A8T2NSR6"/>
<sequence length="101" mass="11164">MCGDGERGTMTPAGFFRTEELQVVLSIRPACAQRQPHHPATLFTRKQVRERDGQSGGVEWTSRVHGLSSLLPPCGLQRQWNGWGGGKEVVCDGHCVHHMVD</sequence>
<evidence type="ECO:0000313" key="1">
    <source>
        <dbReference type="EMBL" id="KAG9342131.1"/>
    </source>
</evidence>
<gene>
    <name evidence="1" type="ORF">JZ751_017131</name>
</gene>
<comment type="caution">
    <text evidence="1">The sequence shown here is derived from an EMBL/GenBank/DDBJ whole genome shotgun (WGS) entry which is preliminary data.</text>
</comment>
<reference evidence="1" key="1">
    <citation type="thesis" date="2021" institute="BYU ScholarsArchive" country="Provo, UT, USA">
        <title>Applications of and Algorithms for Genome Assembly and Genomic Analyses with an Emphasis on Marine Teleosts.</title>
        <authorList>
            <person name="Pickett B.D."/>
        </authorList>
    </citation>
    <scope>NUCLEOTIDE SEQUENCE</scope>
    <source>
        <strain evidence="1">HI-2016</strain>
    </source>
</reference>
<evidence type="ECO:0000313" key="2">
    <source>
        <dbReference type="Proteomes" id="UP000824540"/>
    </source>
</evidence>
<name>A0A8T2NSR6_9TELE</name>